<comment type="function">
    <text evidence="9">Involved in the organization of the mitochondrial membranes and the global structure of the mitochondria. Also required for mitochondrial distribution and mobility as well as for the maintenance of mitochondrial DNA nucleoids structures.</text>
</comment>
<evidence type="ECO:0000313" key="11">
    <source>
        <dbReference type="EMBL" id="PJF17182.1"/>
    </source>
</evidence>
<dbReference type="GO" id="GO:0007005">
    <property type="term" value="P:mitochondrion organization"/>
    <property type="evidence" value="ECO:0007669"/>
    <property type="project" value="InterPro"/>
</dbReference>
<name>A0A2H9THC9_9FUNG</name>
<dbReference type="GO" id="GO:0000001">
    <property type="term" value="P:mitochondrion inheritance"/>
    <property type="evidence" value="ECO:0007669"/>
    <property type="project" value="InterPro"/>
</dbReference>
<accession>A0A2H9THC9</accession>
<proteinExistence type="inferred from homology"/>
<evidence type="ECO:0000256" key="3">
    <source>
        <dbReference type="ARBA" id="ARBA00022692"/>
    </source>
</evidence>
<dbReference type="EMBL" id="MTSL01000186">
    <property type="protein sequence ID" value="PJF17182.1"/>
    <property type="molecule type" value="Genomic_DNA"/>
</dbReference>
<protein>
    <submittedName>
        <fullName evidence="11">Mitochondrial distribution and morphology protein family 31/32</fullName>
    </submittedName>
</protein>
<dbReference type="PANTHER" id="PTHR31068:SF0">
    <property type="entry name" value="MITOCHONDRIAL DISTRIBUTION AND MORPHOLOGY PROTEIN 31"/>
    <property type="match status" value="1"/>
</dbReference>
<keyword evidence="7" id="KW-0496">Mitochondrion</keyword>
<dbReference type="Proteomes" id="UP000240830">
    <property type="component" value="Unassembled WGS sequence"/>
</dbReference>
<evidence type="ECO:0000256" key="4">
    <source>
        <dbReference type="ARBA" id="ARBA00022792"/>
    </source>
</evidence>
<keyword evidence="6 10" id="KW-1133">Transmembrane helix</keyword>
<organism evidence="11 12">
    <name type="scientific">Paramicrosporidium saccamoebae</name>
    <dbReference type="NCBI Taxonomy" id="1246581"/>
    <lineage>
        <taxon>Eukaryota</taxon>
        <taxon>Fungi</taxon>
        <taxon>Fungi incertae sedis</taxon>
        <taxon>Cryptomycota</taxon>
        <taxon>Cryptomycota incertae sedis</taxon>
        <taxon>Paramicrosporidium</taxon>
    </lineage>
</organism>
<dbReference type="InterPro" id="IPR012571">
    <property type="entry name" value="Mdm31/Mdm32"/>
</dbReference>
<sequence>MYTTAGPETKRGWFARLKLLLTRRRGWTRDDVWALGSWLFVGQGLFILAGTTTFASVVLLLANSLQFQDWLARRLAKYLAKHTGLAFSFGETIVPNWRNGRISFRDVSVKSLPGEGDYARYDLRVDRAEVTLSMKRYLEGKGLVVSCDMSGIRGILDRTNVRPHVYEGWRYQGQTGDFDLQQVSLRDLLVTIHNPDGHRSYDMSVISAELPRLRKRFILYDFLAAESVVGMLDGSLFSMHIPQVSLGANERKRCVSMRHLKMNSLNVDFFTNGATTGPISWLTKGSVDVNVFIQLPANYRHPSDSESITDKLGALTEGILVQIFKESGAQTPSGDYNPWTFSELAQIRDGFRKVRESLFGPFFDRLRSRMQEDFLNVDDRALEAPEKAALHFIHPKPDTVTFKVDFRFHNLRAHLPLWTSERGLVGTTLMRPLVAYINEQRPFIPISCHFDISMEQLEGSWTLYESGIADALSKGATDSFEMLVSDRQKKIKRLKRVSLWSLYAVFRNIRVWMTDAGYFPHLRILQHEQ</sequence>
<reference evidence="11 12" key="1">
    <citation type="submission" date="2016-10" db="EMBL/GenBank/DDBJ databases">
        <title>The genome of Paramicrosporidium saccamoebae is the missing link in understanding Cryptomycota and Microsporidia evolution.</title>
        <authorList>
            <person name="Quandt C.A."/>
            <person name="Beaudet D."/>
            <person name="Corsaro D."/>
            <person name="Michel R."/>
            <person name="Corradi N."/>
            <person name="James T."/>
        </authorList>
    </citation>
    <scope>NUCLEOTIDE SEQUENCE [LARGE SCALE GENOMIC DNA]</scope>
    <source>
        <strain evidence="11 12">KSL3</strain>
    </source>
</reference>
<evidence type="ECO:0000256" key="6">
    <source>
        <dbReference type="ARBA" id="ARBA00022989"/>
    </source>
</evidence>
<keyword evidence="12" id="KW-1185">Reference proteome</keyword>
<keyword evidence="8 10" id="KW-0472">Membrane</keyword>
<dbReference type="GO" id="GO:0005743">
    <property type="term" value="C:mitochondrial inner membrane"/>
    <property type="evidence" value="ECO:0007669"/>
    <property type="project" value="UniProtKB-SubCell"/>
</dbReference>
<comment type="caution">
    <text evidence="11">The sequence shown here is derived from an EMBL/GenBank/DDBJ whole genome shotgun (WGS) entry which is preliminary data.</text>
</comment>
<evidence type="ECO:0000256" key="2">
    <source>
        <dbReference type="ARBA" id="ARBA00005687"/>
    </source>
</evidence>
<evidence type="ECO:0000256" key="8">
    <source>
        <dbReference type="ARBA" id="ARBA00023136"/>
    </source>
</evidence>
<evidence type="ECO:0000313" key="12">
    <source>
        <dbReference type="Proteomes" id="UP000240830"/>
    </source>
</evidence>
<comment type="subcellular location">
    <subcellularLocation>
        <location evidence="1">Mitochondrion inner membrane</location>
    </subcellularLocation>
</comment>
<keyword evidence="3 10" id="KW-0812">Transmembrane</keyword>
<evidence type="ECO:0000256" key="9">
    <source>
        <dbReference type="ARBA" id="ARBA00025191"/>
    </source>
</evidence>
<evidence type="ECO:0000256" key="10">
    <source>
        <dbReference type="SAM" id="Phobius"/>
    </source>
</evidence>
<evidence type="ECO:0000256" key="5">
    <source>
        <dbReference type="ARBA" id="ARBA00022946"/>
    </source>
</evidence>
<keyword evidence="4" id="KW-0999">Mitochondrion inner membrane</keyword>
<evidence type="ECO:0000256" key="1">
    <source>
        <dbReference type="ARBA" id="ARBA00004273"/>
    </source>
</evidence>
<dbReference type="Pfam" id="PF08118">
    <property type="entry name" value="MDM31_MDM32"/>
    <property type="match status" value="2"/>
</dbReference>
<dbReference type="PANTHER" id="PTHR31068">
    <property type="entry name" value="MITOCHONDRIAL DISTRIBUTION AND MORPHOLOGY PROTEIN 31"/>
    <property type="match status" value="1"/>
</dbReference>
<evidence type="ECO:0000256" key="7">
    <source>
        <dbReference type="ARBA" id="ARBA00023128"/>
    </source>
</evidence>
<dbReference type="OrthoDB" id="17678at2759"/>
<dbReference type="AlphaFoldDB" id="A0A2H9THC9"/>
<keyword evidence="5" id="KW-0809">Transit peptide</keyword>
<comment type="similarity">
    <text evidence="2">Belongs to the MDM31/MDM32 family.</text>
</comment>
<feature type="transmembrane region" description="Helical" evidence="10">
    <location>
        <begin position="32"/>
        <end position="62"/>
    </location>
</feature>
<gene>
    <name evidence="11" type="ORF">PSACC_02975</name>
</gene>